<name>A0A4Q4MNV9_9PLEO</name>
<evidence type="ECO:0000313" key="3">
    <source>
        <dbReference type="Proteomes" id="UP000292402"/>
    </source>
</evidence>
<feature type="region of interest" description="Disordered" evidence="1">
    <location>
        <begin position="172"/>
        <end position="221"/>
    </location>
</feature>
<proteinExistence type="predicted"/>
<sequence length="407" mass="45362">MSQTSTPLSRTAVDRFSPSMNQDQQLSQADFEELFGTADSAQPVFLSNDSDIFDELGFAYEEDCIVPADSSNPSAISTPNFSDYDFGQNAAVYPTPGPNSPHPYPLELQRVHPAIIDQQDYNHRPRPTRSQTNNAYNYPAQLPQCYGHRRRSLSTSDANRIAASNSINNPTFIRLQAPRARSSTPEDRRRNGLYYRHGRSASQGPAQGDRPTNPTSTPYHIYSDSLVGGLLPTPIGTPLNELADIEELNYRTGTTVHTVHSEGPVFRHMRRPDEMARSRRIIEIGALVVSNRSKLDPRLEPPSPTADRARILEKLGDIEEHLRNKEGKEALPACMTIRVTLSRNMDAEDVDVDVADNTVGVCSEAPGKECMETRCDTYNDHDDNEIMEMLMRENGVDGQDEVNGKTK</sequence>
<comment type="caution">
    <text evidence="2">The sequence shown here is derived from an EMBL/GenBank/DDBJ whole genome shotgun (WGS) entry which is preliminary data.</text>
</comment>
<gene>
    <name evidence="2" type="ORF">AA0114_g3912</name>
</gene>
<dbReference type="AlphaFoldDB" id="A0A4Q4MNV9"/>
<feature type="region of interest" description="Disordered" evidence="1">
    <location>
        <begin position="1"/>
        <end position="23"/>
    </location>
</feature>
<accession>A0A4Q4MNV9</accession>
<evidence type="ECO:0000256" key="1">
    <source>
        <dbReference type="SAM" id="MobiDB-lite"/>
    </source>
</evidence>
<dbReference type="EMBL" id="PDXA01000010">
    <property type="protein sequence ID" value="RYN54615.1"/>
    <property type="molecule type" value="Genomic_DNA"/>
</dbReference>
<evidence type="ECO:0000313" key="2">
    <source>
        <dbReference type="EMBL" id="RYN54615.1"/>
    </source>
</evidence>
<reference evidence="3" key="1">
    <citation type="journal article" date="2019" name="bioRxiv">
        <title>Genomics, evolutionary history and diagnostics of the Alternaria alternata species group including apple and Asian pear pathotypes.</title>
        <authorList>
            <person name="Armitage A.D."/>
            <person name="Cockerton H.M."/>
            <person name="Sreenivasaprasad S."/>
            <person name="Woodhall J.W."/>
            <person name="Lane C.R."/>
            <person name="Harrison R.J."/>
            <person name="Clarkson J.P."/>
        </authorList>
    </citation>
    <scope>NUCLEOTIDE SEQUENCE [LARGE SCALE GENOMIC DNA]</scope>
    <source>
        <strain evidence="3">FERA 1082</strain>
    </source>
</reference>
<feature type="compositionally biased region" description="Polar residues" evidence="1">
    <location>
        <begin position="200"/>
        <end position="218"/>
    </location>
</feature>
<organism evidence="2 3">
    <name type="scientific">Alternaria tenuissima</name>
    <dbReference type="NCBI Taxonomy" id="119927"/>
    <lineage>
        <taxon>Eukaryota</taxon>
        <taxon>Fungi</taxon>
        <taxon>Dikarya</taxon>
        <taxon>Ascomycota</taxon>
        <taxon>Pezizomycotina</taxon>
        <taxon>Dothideomycetes</taxon>
        <taxon>Pleosporomycetidae</taxon>
        <taxon>Pleosporales</taxon>
        <taxon>Pleosporineae</taxon>
        <taxon>Pleosporaceae</taxon>
        <taxon>Alternaria</taxon>
        <taxon>Alternaria sect. Alternaria</taxon>
        <taxon>Alternaria alternata complex</taxon>
    </lineage>
</organism>
<protein>
    <submittedName>
        <fullName evidence="2">Uncharacterized protein</fullName>
    </submittedName>
</protein>
<dbReference type="Proteomes" id="UP000292402">
    <property type="component" value="Unassembled WGS sequence"/>
</dbReference>